<comment type="similarity">
    <text evidence="1">Belongs to the Skp family.</text>
</comment>
<dbReference type="GO" id="GO:0051082">
    <property type="term" value="F:unfolded protein binding"/>
    <property type="evidence" value="ECO:0007669"/>
    <property type="project" value="InterPro"/>
</dbReference>
<keyword evidence="5" id="KW-1185">Reference proteome</keyword>
<dbReference type="SUPFAM" id="SSF111384">
    <property type="entry name" value="OmpH-like"/>
    <property type="match status" value="1"/>
</dbReference>
<dbReference type="Pfam" id="PF03938">
    <property type="entry name" value="OmpH"/>
    <property type="match status" value="1"/>
</dbReference>
<dbReference type="STRING" id="1476583.DEIPH_ctg031orf0049"/>
<sequence>MAAMKMNAKALAPLAIVAAFGLGTLAPHAQTAPQKIGFVDVQKLLSSHPNDKDIQAIQQKANTELAPLDKQIKDIDAKGASATAADKQNRDALIKTIQAKAKTYDDQMKPKVAAVEKAVDTAVNSVAKANGFSIVMDRNVAASSGLVIYADPSTELTDSALKALKP</sequence>
<evidence type="ECO:0000313" key="4">
    <source>
        <dbReference type="EMBL" id="EYB67906.1"/>
    </source>
</evidence>
<proteinExistence type="inferred from homology"/>
<keyword evidence="2 3" id="KW-0732">Signal</keyword>
<dbReference type="GO" id="GO:0005829">
    <property type="term" value="C:cytosol"/>
    <property type="evidence" value="ECO:0007669"/>
    <property type="project" value="TreeGrafter"/>
</dbReference>
<feature type="chain" id="PRO_5001488272" evidence="3">
    <location>
        <begin position="30"/>
        <end position="166"/>
    </location>
</feature>
<reference evidence="4 5" key="1">
    <citation type="submission" date="2014-03" db="EMBL/GenBank/DDBJ databases">
        <title>Draft genome sequence of Deinococcus phoenicis 1P10ME.</title>
        <authorList>
            <person name="Stepanov V.G."/>
            <person name="Vaishampayan P."/>
            <person name="Venkateswaran K."/>
            <person name="Fox G.E."/>
        </authorList>
    </citation>
    <scope>NUCLEOTIDE SEQUENCE [LARGE SCALE GENOMIC DNA]</scope>
    <source>
        <strain evidence="4 5">1P10ME</strain>
    </source>
</reference>
<evidence type="ECO:0000256" key="1">
    <source>
        <dbReference type="ARBA" id="ARBA00009091"/>
    </source>
</evidence>
<accession>A0A016QPI1</accession>
<dbReference type="PANTHER" id="PTHR35089">
    <property type="entry name" value="CHAPERONE PROTEIN SKP"/>
    <property type="match status" value="1"/>
</dbReference>
<evidence type="ECO:0000256" key="3">
    <source>
        <dbReference type="SAM" id="SignalP"/>
    </source>
</evidence>
<dbReference type="InterPro" id="IPR024930">
    <property type="entry name" value="Skp_dom_sf"/>
</dbReference>
<dbReference type="SMART" id="SM00935">
    <property type="entry name" value="OmpH"/>
    <property type="match status" value="1"/>
</dbReference>
<protein>
    <submittedName>
        <fullName evidence="4">Outer membrane chaperone Skp</fullName>
    </submittedName>
</protein>
<feature type="signal peptide" evidence="3">
    <location>
        <begin position="1"/>
        <end position="29"/>
    </location>
</feature>
<evidence type="ECO:0000256" key="2">
    <source>
        <dbReference type="ARBA" id="ARBA00022729"/>
    </source>
</evidence>
<organism evidence="4 5">
    <name type="scientific">Deinococcus phoenicis</name>
    <dbReference type="NCBI Taxonomy" id="1476583"/>
    <lineage>
        <taxon>Bacteria</taxon>
        <taxon>Thermotogati</taxon>
        <taxon>Deinococcota</taxon>
        <taxon>Deinococci</taxon>
        <taxon>Deinococcales</taxon>
        <taxon>Deinococcaceae</taxon>
        <taxon>Deinococcus</taxon>
    </lineage>
</organism>
<dbReference type="Proteomes" id="UP000020492">
    <property type="component" value="Unassembled WGS sequence"/>
</dbReference>
<dbReference type="InterPro" id="IPR005632">
    <property type="entry name" value="Chaperone_Skp"/>
</dbReference>
<dbReference type="AlphaFoldDB" id="A0A016QPI1"/>
<dbReference type="EMBL" id="JHAC01000031">
    <property type="protein sequence ID" value="EYB67906.1"/>
    <property type="molecule type" value="Genomic_DNA"/>
</dbReference>
<comment type="caution">
    <text evidence="4">The sequence shown here is derived from an EMBL/GenBank/DDBJ whole genome shotgun (WGS) entry which is preliminary data.</text>
</comment>
<gene>
    <name evidence="4" type="ORF">DEIPH_ctg031orf0049</name>
</gene>
<dbReference type="eggNOG" id="COG2825">
    <property type="taxonomic scope" value="Bacteria"/>
</dbReference>
<dbReference type="PATRIC" id="fig|1476583.3.peg.2006"/>
<evidence type="ECO:0000313" key="5">
    <source>
        <dbReference type="Proteomes" id="UP000020492"/>
    </source>
</evidence>
<dbReference type="PANTHER" id="PTHR35089:SF1">
    <property type="entry name" value="CHAPERONE PROTEIN SKP"/>
    <property type="match status" value="1"/>
</dbReference>
<name>A0A016QPI1_9DEIO</name>
<dbReference type="Gene3D" id="3.30.910.20">
    <property type="entry name" value="Skp domain"/>
    <property type="match status" value="1"/>
</dbReference>
<dbReference type="GO" id="GO:0050821">
    <property type="term" value="P:protein stabilization"/>
    <property type="evidence" value="ECO:0007669"/>
    <property type="project" value="TreeGrafter"/>
</dbReference>